<organism evidence="2 3">
    <name type="scientific">Clostridium baratii</name>
    <dbReference type="NCBI Taxonomy" id="1561"/>
    <lineage>
        <taxon>Bacteria</taxon>
        <taxon>Bacillati</taxon>
        <taxon>Bacillota</taxon>
        <taxon>Clostridia</taxon>
        <taxon>Eubacteriales</taxon>
        <taxon>Clostridiaceae</taxon>
        <taxon>Clostridium</taxon>
    </lineage>
</organism>
<dbReference type="PANTHER" id="PTHR36113:SF1">
    <property type="entry name" value="GLYOXALASE_BLEOMYCIN RESISTANCE PROTEIN_DIOXYGENASE"/>
    <property type="match status" value="1"/>
</dbReference>
<dbReference type="GO" id="GO:0004462">
    <property type="term" value="F:lactoylglutathione lyase activity"/>
    <property type="evidence" value="ECO:0007669"/>
    <property type="project" value="UniProtKB-EC"/>
</dbReference>
<dbReference type="SUPFAM" id="SSF54593">
    <property type="entry name" value="Glyoxalase/Bleomycin resistance protein/Dihydroxybiphenyl dioxygenase"/>
    <property type="match status" value="1"/>
</dbReference>
<gene>
    <name evidence="2" type="primary">gloA_1</name>
    <name evidence="2" type="ORF">ERS852568_01059</name>
</gene>
<reference evidence="2 3" key="1">
    <citation type="submission" date="2015-09" db="EMBL/GenBank/DDBJ databases">
        <authorList>
            <consortium name="Pathogen Informatics"/>
        </authorList>
    </citation>
    <scope>NUCLEOTIDE SEQUENCE [LARGE SCALE GENOMIC DNA]</scope>
    <source>
        <strain evidence="2 3">2789STDY5834956</strain>
    </source>
</reference>
<dbReference type="InterPro" id="IPR037523">
    <property type="entry name" value="VOC_core"/>
</dbReference>
<dbReference type="EC" id="4.4.1.5" evidence="2"/>
<proteinExistence type="predicted"/>
<accession>A0A174RP63</accession>
<evidence type="ECO:0000313" key="2">
    <source>
        <dbReference type="EMBL" id="CUP85901.1"/>
    </source>
</evidence>
<dbReference type="CDD" id="cd06587">
    <property type="entry name" value="VOC"/>
    <property type="match status" value="1"/>
</dbReference>
<sequence>MNIKFITIKVKNLEESIRFYKEILELKEVRRINPMEGTKIAFLEDNNSGTIELIENEQLSKVYDVSNESMVSIGFEVKNINEKIDELKNKEINIIRGPIEVPGGSKLVFIKDPNGIEIEFIEENR</sequence>
<name>A0A174RP63_9CLOT</name>
<evidence type="ECO:0000313" key="3">
    <source>
        <dbReference type="Proteomes" id="UP000095563"/>
    </source>
</evidence>
<dbReference type="Proteomes" id="UP000095563">
    <property type="component" value="Unassembled WGS sequence"/>
</dbReference>
<dbReference type="AlphaFoldDB" id="A0A174RP63"/>
<dbReference type="Pfam" id="PF00903">
    <property type="entry name" value="Glyoxalase"/>
    <property type="match status" value="1"/>
</dbReference>
<dbReference type="EMBL" id="CZBO01000001">
    <property type="protein sequence ID" value="CUP85901.1"/>
    <property type="molecule type" value="Genomic_DNA"/>
</dbReference>
<keyword evidence="2" id="KW-0456">Lyase</keyword>
<dbReference type="Gene3D" id="3.10.180.10">
    <property type="entry name" value="2,3-Dihydroxybiphenyl 1,2-Dioxygenase, domain 1"/>
    <property type="match status" value="1"/>
</dbReference>
<protein>
    <submittedName>
        <fullName evidence="2">Lactoylglutathione lyase</fullName>
        <ecNumber evidence="2">4.4.1.5</ecNumber>
    </submittedName>
</protein>
<dbReference type="RefSeq" id="WP_055207029.1">
    <property type="nucleotide sequence ID" value="NZ_CZBO01000001.1"/>
</dbReference>
<dbReference type="InterPro" id="IPR004360">
    <property type="entry name" value="Glyas_Fos-R_dOase_dom"/>
</dbReference>
<dbReference type="InterPro" id="IPR029068">
    <property type="entry name" value="Glyas_Bleomycin-R_OHBP_Dase"/>
</dbReference>
<dbReference type="InterPro" id="IPR051332">
    <property type="entry name" value="Fosfomycin_Res_Enzymes"/>
</dbReference>
<dbReference type="PANTHER" id="PTHR36113">
    <property type="entry name" value="LYASE, PUTATIVE-RELATED-RELATED"/>
    <property type="match status" value="1"/>
</dbReference>
<dbReference type="PROSITE" id="PS51819">
    <property type="entry name" value="VOC"/>
    <property type="match status" value="1"/>
</dbReference>
<evidence type="ECO:0000259" key="1">
    <source>
        <dbReference type="PROSITE" id="PS51819"/>
    </source>
</evidence>
<feature type="domain" description="VOC" evidence="1">
    <location>
        <begin position="2"/>
        <end position="123"/>
    </location>
</feature>